<evidence type="ECO:0000256" key="1">
    <source>
        <dbReference type="ARBA" id="ARBA00022614"/>
    </source>
</evidence>
<protein>
    <recommendedName>
        <fullName evidence="7">Leucine rich immune protein (Short)</fullName>
    </recommendedName>
</protein>
<dbReference type="SMART" id="SM00369">
    <property type="entry name" value="LRR_TYP"/>
    <property type="match status" value="4"/>
</dbReference>
<dbReference type="Gene3D" id="3.80.10.10">
    <property type="entry name" value="Ribonuclease Inhibitor"/>
    <property type="match status" value="1"/>
</dbReference>
<feature type="region of interest" description="Disordered" evidence="4">
    <location>
        <begin position="22"/>
        <end position="45"/>
    </location>
</feature>
<keyword evidence="1" id="KW-0433">Leucine-rich repeat</keyword>
<keyword evidence="2" id="KW-0677">Repeat</keyword>
<dbReference type="VEuPathDB" id="VectorBase:AMIN010449"/>
<evidence type="ECO:0000313" key="5">
    <source>
        <dbReference type="EnsemblMetazoa" id="AMIN010449-PA"/>
    </source>
</evidence>
<proteinExistence type="predicted"/>
<dbReference type="InterPro" id="IPR001611">
    <property type="entry name" value="Leu-rich_rpt"/>
</dbReference>
<dbReference type="PANTHER" id="PTHR24366">
    <property type="entry name" value="IG(IMMUNOGLOBULIN) AND LRR(LEUCINE RICH REPEAT) DOMAINS"/>
    <property type="match status" value="1"/>
</dbReference>
<name>A0A182WJ95_9DIPT</name>
<reference evidence="5" key="2">
    <citation type="submission" date="2020-05" db="UniProtKB">
        <authorList>
            <consortium name="EnsemblMetazoa"/>
        </authorList>
    </citation>
    <scope>IDENTIFICATION</scope>
    <source>
        <strain evidence="5">MINIMUS1</strain>
    </source>
</reference>
<keyword evidence="6" id="KW-1185">Reference proteome</keyword>
<dbReference type="Proteomes" id="UP000075920">
    <property type="component" value="Unassembled WGS sequence"/>
</dbReference>
<organism evidence="5 6">
    <name type="scientific">Anopheles minimus</name>
    <dbReference type="NCBI Taxonomy" id="112268"/>
    <lineage>
        <taxon>Eukaryota</taxon>
        <taxon>Metazoa</taxon>
        <taxon>Ecdysozoa</taxon>
        <taxon>Arthropoda</taxon>
        <taxon>Hexapoda</taxon>
        <taxon>Insecta</taxon>
        <taxon>Pterygota</taxon>
        <taxon>Neoptera</taxon>
        <taxon>Endopterygota</taxon>
        <taxon>Diptera</taxon>
        <taxon>Nematocera</taxon>
        <taxon>Culicoidea</taxon>
        <taxon>Culicidae</taxon>
        <taxon>Anophelinae</taxon>
        <taxon>Anopheles</taxon>
    </lineage>
</organism>
<dbReference type="AlphaFoldDB" id="A0A182WJ95"/>
<dbReference type="PROSITE" id="PS51450">
    <property type="entry name" value="LRR"/>
    <property type="match status" value="2"/>
</dbReference>
<dbReference type="SUPFAM" id="SSF52058">
    <property type="entry name" value="L domain-like"/>
    <property type="match status" value="1"/>
</dbReference>
<keyword evidence="3" id="KW-0175">Coiled coil</keyword>
<dbReference type="PANTHER" id="PTHR24366:SF96">
    <property type="entry name" value="LEUCINE RICH REPEAT CONTAINING 53"/>
    <property type="match status" value="1"/>
</dbReference>
<dbReference type="EnsemblMetazoa" id="AMIN010449-RA">
    <property type="protein sequence ID" value="AMIN010449-PA"/>
    <property type="gene ID" value="AMIN010449"/>
</dbReference>
<sequence length="530" mass="60160">MPPPGGQYERKPCARMALGCVSSVPSSSSAGTVPRKRRPRAVGEVSITSTSSVYLYDQNDPHLKRPTGEENNPFSIEVTSHDRSRDDGQLVPLYENFASESTRQPVRLIPRCAVPVLPLTVVRIRQPERVAAPPKPPEVPPRRKHAARAVANAAAEEPSSSKRYEEADSTSSRFELHITYCYQCSERTSDGYCVVVNVTEPYEQATYPRNETLIWIRNSTIPVLNRTLFTPLDQVEYLMVHRLQIEQLHLDGCDSLEVLFASYNAIARISAVEGLPLRQLHLYHNQLTDVSALRVLTDVEQLYLHDNLLESLRLDTFVAMGELKILTLQRNRLRTIEARTANKLLVLPRLEQLFLQFNQLPHLDTGLWRMERLRVLDLSHNQLGYLLTFLEELPALRKLGLHHNPWHCGWLFGMLERLEARELDADDGSIGFDEEASCPGLRLDDRLCCNENASTPDPVLLLVTRTSIVDELQQQIRGAKRRIETLEEAQRKQTHQFGELAGRLATIEQLCAQRTSDLILKMHDLNVVPV</sequence>
<feature type="coiled-coil region" evidence="3">
    <location>
        <begin position="469"/>
        <end position="496"/>
    </location>
</feature>
<dbReference type="InterPro" id="IPR003591">
    <property type="entry name" value="Leu-rich_rpt_typical-subtyp"/>
</dbReference>
<dbReference type="STRING" id="112268.A0A182WJ95"/>
<evidence type="ECO:0000256" key="4">
    <source>
        <dbReference type="SAM" id="MobiDB-lite"/>
    </source>
</evidence>
<dbReference type="InterPro" id="IPR032675">
    <property type="entry name" value="LRR_dom_sf"/>
</dbReference>
<accession>A0A182WJ95</accession>
<reference evidence="6" key="1">
    <citation type="submission" date="2013-03" db="EMBL/GenBank/DDBJ databases">
        <title>The Genome Sequence of Anopheles minimus MINIMUS1.</title>
        <authorList>
            <consortium name="The Broad Institute Genomics Platform"/>
            <person name="Neafsey D.E."/>
            <person name="Walton C."/>
            <person name="Walker B."/>
            <person name="Young S.K."/>
            <person name="Zeng Q."/>
            <person name="Gargeya S."/>
            <person name="Fitzgerald M."/>
            <person name="Haas B."/>
            <person name="Abouelleil A."/>
            <person name="Allen A.W."/>
            <person name="Alvarado L."/>
            <person name="Arachchi H.M."/>
            <person name="Berlin A.M."/>
            <person name="Chapman S.B."/>
            <person name="Gainer-Dewar J."/>
            <person name="Goldberg J."/>
            <person name="Griggs A."/>
            <person name="Gujja S."/>
            <person name="Hansen M."/>
            <person name="Howarth C."/>
            <person name="Imamovic A."/>
            <person name="Ireland A."/>
            <person name="Larimer J."/>
            <person name="McCowan C."/>
            <person name="Murphy C."/>
            <person name="Pearson M."/>
            <person name="Poon T.W."/>
            <person name="Priest M."/>
            <person name="Roberts A."/>
            <person name="Saif S."/>
            <person name="Shea T."/>
            <person name="Sisk P."/>
            <person name="Sykes S."/>
            <person name="Wortman J."/>
            <person name="Nusbaum C."/>
            <person name="Birren B."/>
        </authorList>
    </citation>
    <scope>NUCLEOTIDE SEQUENCE [LARGE SCALE GENOMIC DNA]</scope>
    <source>
        <strain evidence="6">MINIMUS1</strain>
    </source>
</reference>
<evidence type="ECO:0000313" key="6">
    <source>
        <dbReference type="Proteomes" id="UP000075920"/>
    </source>
</evidence>
<evidence type="ECO:0008006" key="7">
    <source>
        <dbReference type="Google" id="ProtNLM"/>
    </source>
</evidence>
<evidence type="ECO:0000256" key="3">
    <source>
        <dbReference type="SAM" id="Coils"/>
    </source>
</evidence>
<evidence type="ECO:0000256" key="2">
    <source>
        <dbReference type="ARBA" id="ARBA00022737"/>
    </source>
</evidence>
<dbReference type="Pfam" id="PF00560">
    <property type="entry name" value="LRR_1"/>
    <property type="match status" value="1"/>
</dbReference>
<dbReference type="Pfam" id="PF13855">
    <property type="entry name" value="LRR_8"/>
    <property type="match status" value="1"/>
</dbReference>